<keyword evidence="10" id="KW-0915">Sodium</keyword>
<evidence type="ECO:0000256" key="5">
    <source>
        <dbReference type="ARBA" id="ARBA00023136"/>
    </source>
</evidence>
<organism evidence="11 12">
    <name type="scientific">Paenibacillus flagellatus</name>
    <dbReference type="NCBI Taxonomy" id="2211139"/>
    <lineage>
        <taxon>Bacteria</taxon>
        <taxon>Bacillati</taxon>
        <taxon>Bacillota</taxon>
        <taxon>Bacilli</taxon>
        <taxon>Bacillales</taxon>
        <taxon>Paenibacillaceae</taxon>
        <taxon>Paenibacillus</taxon>
    </lineage>
</organism>
<evidence type="ECO:0000256" key="8">
    <source>
        <dbReference type="ARBA" id="ARBA00035585"/>
    </source>
</evidence>
<evidence type="ECO:0000256" key="6">
    <source>
        <dbReference type="ARBA" id="ARBA00023303"/>
    </source>
</evidence>
<comment type="similarity">
    <text evidence="7 10">Belongs to the fluoride channel Fluc/FEX (TC 1.A.43) family.</text>
</comment>
<comment type="caution">
    <text evidence="11">The sequence shown here is derived from an EMBL/GenBank/DDBJ whole genome shotgun (WGS) entry which is preliminary data.</text>
</comment>
<evidence type="ECO:0000256" key="10">
    <source>
        <dbReference type="HAMAP-Rule" id="MF_00454"/>
    </source>
</evidence>
<protein>
    <recommendedName>
        <fullName evidence="10">Fluoride-specific ion channel FluC</fullName>
    </recommendedName>
</protein>
<evidence type="ECO:0000256" key="1">
    <source>
        <dbReference type="ARBA" id="ARBA00004651"/>
    </source>
</evidence>
<keyword evidence="10" id="KW-0479">Metal-binding</keyword>
<feature type="binding site" evidence="10">
    <location>
        <position position="75"/>
    </location>
    <ligand>
        <name>Na(+)</name>
        <dbReference type="ChEBI" id="CHEBI:29101"/>
        <note>structural</note>
    </ligand>
</feature>
<dbReference type="OrthoDB" id="9815830at2"/>
<dbReference type="PANTHER" id="PTHR28259">
    <property type="entry name" value="FLUORIDE EXPORT PROTEIN 1-RELATED"/>
    <property type="match status" value="1"/>
</dbReference>
<evidence type="ECO:0000313" key="12">
    <source>
        <dbReference type="Proteomes" id="UP000247476"/>
    </source>
</evidence>
<sequence length="121" mass="12714">MMWTDVGLVAAGGFLGAVARYYVSKKIGGRFQSAVPYGTLTVNLTGCFALGLLVGADWGHAVSLLAGTGFMGAYTTFSTFKAELVALARQSRYGALIGYIAATYSLGIAWCYIGYCVGRSI</sequence>
<accession>A0A2V5K506</accession>
<dbReference type="Pfam" id="PF02537">
    <property type="entry name" value="CRCB"/>
    <property type="match status" value="1"/>
</dbReference>
<dbReference type="PANTHER" id="PTHR28259:SF1">
    <property type="entry name" value="FLUORIDE EXPORT PROTEIN 1-RELATED"/>
    <property type="match status" value="1"/>
</dbReference>
<comment type="function">
    <text evidence="9 10">Fluoride-specific ion channel. Important for reducing fluoride concentration in the cell, thus reducing its toxicity.</text>
</comment>
<feature type="binding site" evidence="10">
    <location>
        <position position="72"/>
    </location>
    <ligand>
        <name>Na(+)</name>
        <dbReference type="ChEBI" id="CHEBI:29101"/>
        <note>structural</note>
    </ligand>
</feature>
<dbReference type="RefSeq" id="WP_110840494.1">
    <property type="nucleotide sequence ID" value="NZ_QJVJ01000005.1"/>
</dbReference>
<dbReference type="GO" id="GO:0005886">
    <property type="term" value="C:plasma membrane"/>
    <property type="evidence" value="ECO:0007669"/>
    <property type="project" value="UniProtKB-SubCell"/>
</dbReference>
<dbReference type="GO" id="GO:0046872">
    <property type="term" value="F:metal ion binding"/>
    <property type="evidence" value="ECO:0007669"/>
    <property type="project" value="UniProtKB-KW"/>
</dbReference>
<reference evidence="11 12" key="1">
    <citation type="submission" date="2018-05" db="EMBL/GenBank/DDBJ databases">
        <title>Paenibacillus flagellatus sp. nov., isolated from selenium mineral soil.</title>
        <authorList>
            <person name="Dai X."/>
        </authorList>
    </citation>
    <scope>NUCLEOTIDE SEQUENCE [LARGE SCALE GENOMIC DNA]</scope>
    <source>
        <strain evidence="11 12">DXL2</strain>
    </source>
</reference>
<comment type="catalytic activity">
    <reaction evidence="8">
        <text>fluoride(in) = fluoride(out)</text>
        <dbReference type="Rhea" id="RHEA:76159"/>
        <dbReference type="ChEBI" id="CHEBI:17051"/>
    </reaction>
    <physiologicalReaction direction="left-to-right" evidence="8">
        <dbReference type="Rhea" id="RHEA:76160"/>
    </physiologicalReaction>
</comment>
<dbReference type="GO" id="GO:0062054">
    <property type="term" value="F:fluoride channel activity"/>
    <property type="evidence" value="ECO:0007669"/>
    <property type="project" value="UniProtKB-UniRule"/>
</dbReference>
<feature type="transmembrane region" description="Helical" evidence="10">
    <location>
        <begin position="35"/>
        <end position="55"/>
    </location>
</feature>
<feature type="transmembrane region" description="Helical" evidence="10">
    <location>
        <begin position="92"/>
        <end position="115"/>
    </location>
</feature>
<evidence type="ECO:0000256" key="3">
    <source>
        <dbReference type="ARBA" id="ARBA00022692"/>
    </source>
</evidence>
<proteinExistence type="inferred from homology"/>
<keyword evidence="2 10" id="KW-1003">Cell membrane</keyword>
<comment type="activity regulation">
    <text evidence="10">Na(+) is not transported, but it plays an essential structural role and its presence is essential for fluoride channel function.</text>
</comment>
<keyword evidence="5 10" id="KW-0472">Membrane</keyword>
<evidence type="ECO:0000256" key="7">
    <source>
        <dbReference type="ARBA" id="ARBA00035120"/>
    </source>
</evidence>
<evidence type="ECO:0000256" key="2">
    <source>
        <dbReference type="ARBA" id="ARBA00022475"/>
    </source>
</evidence>
<keyword evidence="6 10" id="KW-0407">Ion channel</keyword>
<name>A0A2V5K506_9BACL</name>
<keyword evidence="10" id="KW-0406">Ion transport</keyword>
<feature type="transmembrane region" description="Helical" evidence="10">
    <location>
        <begin position="61"/>
        <end position="80"/>
    </location>
</feature>
<dbReference type="AlphaFoldDB" id="A0A2V5K506"/>
<keyword evidence="10" id="KW-0813">Transport</keyword>
<gene>
    <name evidence="10 11" type="primary">crcB</name>
    <name evidence="10" type="synonym">fluC</name>
    <name evidence="11" type="ORF">DLM86_13270</name>
</gene>
<dbReference type="InterPro" id="IPR003691">
    <property type="entry name" value="FluC"/>
</dbReference>
<keyword evidence="4 10" id="KW-1133">Transmembrane helix</keyword>
<feature type="transmembrane region" description="Helical" evidence="10">
    <location>
        <begin position="6"/>
        <end position="23"/>
    </location>
</feature>
<dbReference type="GO" id="GO:0140114">
    <property type="term" value="P:cellular detoxification of fluoride"/>
    <property type="evidence" value="ECO:0007669"/>
    <property type="project" value="UniProtKB-UniRule"/>
</dbReference>
<keyword evidence="3 10" id="KW-0812">Transmembrane</keyword>
<evidence type="ECO:0000256" key="4">
    <source>
        <dbReference type="ARBA" id="ARBA00022989"/>
    </source>
</evidence>
<comment type="subcellular location">
    <subcellularLocation>
        <location evidence="1 10">Cell membrane</location>
        <topology evidence="1 10">Multi-pass membrane protein</topology>
    </subcellularLocation>
</comment>
<evidence type="ECO:0000256" key="9">
    <source>
        <dbReference type="ARBA" id="ARBA00049940"/>
    </source>
</evidence>
<dbReference type="EMBL" id="QJVJ01000005">
    <property type="protein sequence ID" value="PYI54435.1"/>
    <property type="molecule type" value="Genomic_DNA"/>
</dbReference>
<evidence type="ECO:0000313" key="11">
    <source>
        <dbReference type="EMBL" id="PYI54435.1"/>
    </source>
</evidence>
<dbReference type="Proteomes" id="UP000247476">
    <property type="component" value="Unassembled WGS sequence"/>
</dbReference>
<keyword evidence="12" id="KW-1185">Reference proteome</keyword>
<dbReference type="NCBIfam" id="TIGR00494">
    <property type="entry name" value="crcB"/>
    <property type="match status" value="1"/>
</dbReference>
<dbReference type="HAMAP" id="MF_00454">
    <property type="entry name" value="FluC"/>
    <property type="match status" value="1"/>
</dbReference>